<dbReference type="PANTHER" id="PTHR39652">
    <property type="entry name" value="UPF0201 PROTEIN TK1335"/>
    <property type="match status" value="1"/>
</dbReference>
<dbReference type="PANTHER" id="PTHR39652:SF1">
    <property type="entry name" value="UPF0201 PROTEIN TK1335"/>
    <property type="match status" value="1"/>
</dbReference>
<sequence length="133" mass="15134">MRSLDVDCKISAYCTINASEDTNKVRTSVSNVLTDMDEKITGDSLIANSNSYESLSKIYETMRSRRTKSAYRRHLMRNMTEDSTWFYLNKQAAFANVIALCDEADESPLGPIKIVLHSKNIEDVIDWLVSDIE</sequence>
<dbReference type="InterPro" id="IPR002739">
    <property type="entry name" value="PAB1135-like"/>
</dbReference>
<organism evidence="1">
    <name type="scientific">uncultured marine thaumarchaeote KM3_03_G08</name>
    <dbReference type="NCBI Taxonomy" id="1455962"/>
    <lineage>
        <taxon>Archaea</taxon>
        <taxon>Nitrososphaerota</taxon>
        <taxon>environmental samples</taxon>
    </lineage>
</organism>
<name>A0A075G1T3_9ARCH</name>
<dbReference type="InterPro" id="IPR022803">
    <property type="entry name" value="Ribosomal_uL5_dom_sf"/>
</dbReference>
<dbReference type="AlphaFoldDB" id="A0A075G1T3"/>
<accession>A0A075G1T3</accession>
<reference evidence="1" key="1">
    <citation type="journal article" date="2014" name="Genome Biol. Evol.">
        <title>Pangenome evidence for extensive interdomain horizontal transfer affecting lineage core and shell genes in uncultured planktonic thaumarchaeota and euryarchaeota.</title>
        <authorList>
            <person name="Deschamps P."/>
            <person name="Zivanovic Y."/>
            <person name="Moreira D."/>
            <person name="Rodriguez-Valera F."/>
            <person name="Lopez-Garcia P."/>
        </authorList>
    </citation>
    <scope>NUCLEOTIDE SEQUENCE</scope>
</reference>
<dbReference type="SUPFAM" id="SSF55282">
    <property type="entry name" value="RL5-like"/>
    <property type="match status" value="1"/>
</dbReference>
<dbReference type="Gene3D" id="3.30.1440.10">
    <property type="match status" value="1"/>
</dbReference>
<dbReference type="EMBL" id="KF900522">
    <property type="protein sequence ID" value="AIE97995.1"/>
    <property type="molecule type" value="Genomic_DNA"/>
</dbReference>
<protein>
    <submittedName>
        <fullName evidence="1">Uncharacterized protein</fullName>
    </submittedName>
</protein>
<dbReference type="Pfam" id="PF01877">
    <property type="entry name" value="RNA_binding"/>
    <property type="match status" value="1"/>
</dbReference>
<proteinExistence type="predicted"/>
<evidence type="ECO:0000313" key="1">
    <source>
        <dbReference type="EMBL" id="AIE97995.1"/>
    </source>
</evidence>